<accession>A0A131YEJ2</accession>
<sequence>MPRRVLEPATGSMSRVSLSAFLQWFSCLIPVSCGVCCIGRADRCLTDRGREHRAAVIAVTAAGHMADQQPGGQPMVCVHGGY</sequence>
<dbReference type="EMBL" id="GEDV01012051">
    <property type="protein sequence ID" value="JAP76506.1"/>
    <property type="molecule type" value="Transcribed_RNA"/>
</dbReference>
<protein>
    <submittedName>
        <fullName evidence="2">Tick transposon</fullName>
    </submittedName>
</protein>
<proteinExistence type="predicted"/>
<name>A0A131YEJ2_RHIAP</name>
<feature type="signal peptide" evidence="1">
    <location>
        <begin position="1"/>
        <end position="34"/>
    </location>
</feature>
<evidence type="ECO:0000256" key="1">
    <source>
        <dbReference type="SAM" id="SignalP"/>
    </source>
</evidence>
<feature type="chain" id="PRO_5007284853" evidence="1">
    <location>
        <begin position="35"/>
        <end position="82"/>
    </location>
</feature>
<dbReference type="AlphaFoldDB" id="A0A131YEJ2"/>
<evidence type="ECO:0000313" key="2">
    <source>
        <dbReference type="EMBL" id="JAP76506.1"/>
    </source>
</evidence>
<keyword evidence="1" id="KW-0732">Signal</keyword>
<organism evidence="2">
    <name type="scientific">Rhipicephalus appendiculatus</name>
    <name type="common">Brown ear tick</name>
    <dbReference type="NCBI Taxonomy" id="34631"/>
    <lineage>
        <taxon>Eukaryota</taxon>
        <taxon>Metazoa</taxon>
        <taxon>Ecdysozoa</taxon>
        <taxon>Arthropoda</taxon>
        <taxon>Chelicerata</taxon>
        <taxon>Arachnida</taxon>
        <taxon>Acari</taxon>
        <taxon>Parasitiformes</taxon>
        <taxon>Ixodida</taxon>
        <taxon>Ixodoidea</taxon>
        <taxon>Ixodidae</taxon>
        <taxon>Rhipicephalinae</taxon>
        <taxon>Rhipicephalus</taxon>
        <taxon>Rhipicephalus</taxon>
    </lineage>
</organism>
<reference evidence="2" key="1">
    <citation type="journal article" date="2016" name="Ticks Tick Borne Dis.">
        <title>De novo assembly and annotation of the salivary gland transcriptome of Rhipicephalus appendiculatus male and female ticks during blood feeding.</title>
        <authorList>
            <person name="de Castro M.H."/>
            <person name="de Klerk D."/>
            <person name="Pienaar R."/>
            <person name="Latif A.A."/>
            <person name="Rees D.J."/>
            <person name="Mans B.J."/>
        </authorList>
    </citation>
    <scope>NUCLEOTIDE SEQUENCE</scope>
    <source>
        <tissue evidence="2">Salivary glands</tissue>
    </source>
</reference>